<keyword evidence="5" id="KW-0653">Protein transport</keyword>
<dbReference type="AlphaFoldDB" id="A0A286UL39"/>
<reference evidence="14 15" key="1">
    <citation type="journal article" date="2017" name="Mol. Ecol.">
        <title>Comparative and population genomic landscape of Phellinus noxius: A hypervariable fungus causing root rot in trees.</title>
        <authorList>
            <person name="Chung C.L."/>
            <person name="Lee T.J."/>
            <person name="Akiba M."/>
            <person name="Lee H.H."/>
            <person name="Kuo T.H."/>
            <person name="Liu D."/>
            <person name="Ke H.M."/>
            <person name="Yokoi T."/>
            <person name="Roa M.B."/>
            <person name="Lu M.J."/>
            <person name="Chang Y.Y."/>
            <person name="Ann P.J."/>
            <person name="Tsai J.N."/>
            <person name="Chen C.Y."/>
            <person name="Tzean S.S."/>
            <person name="Ota Y."/>
            <person name="Hattori T."/>
            <person name="Sahashi N."/>
            <person name="Liou R.F."/>
            <person name="Kikuchi T."/>
            <person name="Tsai I.J."/>
        </authorList>
    </citation>
    <scope>NUCLEOTIDE SEQUENCE [LARGE SCALE GENOMIC DNA]</scope>
    <source>
        <strain evidence="14 15">FFPRI411160</strain>
    </source>
</reference>
<keyword evidence="8" id="KW-0496">Mitochondrion</keyword>
<dbReference type="EMBL" id="NBII01000003">
    <property type="protein sequence ID" value="PAV20288.1"/>
    <property type="molecule type" value="Genomic_DNA"/>
</dbReference>
<dbReference type="Proteomes" id="UP000217199">
    <property type="component" value="Unassembled WGS sequence"/>
</dbReference>
<evidence type="ECO:0000256" key="12">
    <source>
        <dbReference type="SAM" id="MobiDB-lite"/>
    </source>
</evidence>
<keyword evidence="9" id="KW-1015">Disulfide bond</keyword>
<dbReference type="GO" id="GO:0005758">
    <property type="term" value="C:mitochondrial intermembrane space"/>
    <property type="evidence" value="ECO:0007669"/>
    <property type="project" value="TreeGrafter"/>
</dbReference>
<keyword evidence="7" id="KW-0811">Translocation</keyword>
<dbReference type="GO" id="GO:0015035">
    <property type="term" value="F:protein-disulfide reductase activity"/>
    <property type="evidence" value="ECO:0007669"/>
    <property type="project" value="InterPro"/>
</dbReference>
<evidence type="ECO:0000256" key="10">
    <source>
        <dbReference type="ARBA" id="ARBA00023284"/>
    </source>
</evidence>
<dbReference type="InterPro" id="IPR010625">
    <property type="entry name" value="CHCH"/>
</dbReference>
<evidence type="ECO:0000313" key="15">
    <source>
        <dbReference type="Proteomes" id="UP000217199"/>
    </source>
</evidence>
<feature type="region of interest" description="Disordered" evidence="12">
    <location>
        <begin position="219"/>
        <end position="245"/>
    </location>
</feature>
<dbReference type="GO" id="GO:0045041">
    <property type="term" value="P:protein import into mitochondrial intermembrane space"/>
    <property type="evidence" value="ECO:0007669"/>
    <property type="project" value="InterPro"/>
</dbReference>
<keyword evidence="6" id="KW-0560">Oxidoreductase</keyword>
<dbReference type="GO" id="GO:0005743">
    <property type="term" value="C:mitochondrial inner membrane"/>
    <property type="evidence" value="ECO:0007669"/>
    <property type="project" value="UniProtKB-SubCell"/>
</dbReference>
<dbReference type="OrthoDB" id="7481291at2759"/>
<feature type="compositionally biased region" description="Acidic residues" evidence="12">
    <location>
        <begin position="116"/>
        <end position="128"/>
    </location>
</feature>
<evidence type="ECO:0000256" key="8">
    <source>
        <dbReference type="ARBA" id="ARBA00023128"/>
    </source>
</evidence>
<sequence>MFAALRSTVRRPAHLLRSHSRFGYTRSPLSTQARTSVRGRRLEWSVGAFALVGALAWSNVVHLDAENSKTELRSKSKKAPLTSEGQANKQNEESDSETSIPVAKSPSKNPPPSNQDADDTEHSDDENEDKGGHGGAAYNPETGEINWDCPCLGGMAHGPCGQEFRAAFSCFVYSEEEPKGINCVELFKSMQDCFRAHPDVYGEEIMDDGDDDKQTTTAAEVDKLENDSVILDTSSSPELVTTSTS</sequence>
<evidence type="ECO:0000313" key="14">
    <source>
        <dbReference type="EMBL" id="PAV20288.1"/>
    </source>
</evidence>
<dbReference type="InterPro" id="IPR039289">
    <property type="entry name" value="CHCHD4"/>
</dbReference>
<name>A0A286UL39_9AGAM</name>
<evidence type="ECO:0000256" key="3">
    <source>
        <dbReference type="ARBA" id="ARBA00013714"/>
    </source>
</evidence>
<evidence type="ECO:0000256" key="11">
    <source>
        <dbReference type="ARBA" id="ARBA00033150"/>
    </source>
</evidence>
<keyword evidence="4" id="KW-0813">Transport</keyword>
<dbReference type="Pfam" id="PF06747">
    <property type="entry name" value="CHCH"/>
    <property type="match status" value="1"/>
</dbReference>
<keyword evidence="15" id="KW-1185">Reference proteome</keyword>
<comment type="caution">
    <text evidence="14">The sequence shown here is derived from an EMBL/GenBank/DDBJ whole genome shotgun (WGS) entry which is preliminary data.</text>
</comment>
<feature type="compositionally biased region" description="Polar residues" evidence="12">
    <location>
        <begin position="231"/>
        <end position="245"/>
    </location>
</feature>
<dbReference type="InParanoid" id="A0A286UL39"/>
<dbReference type="PANTHER" id="PTHR21622:SF0">
    <property type="entry name" value="COILED-COIL-HELIX-COILED-COIL-HELIX DOMAIN CONTAINING 4"/>
    <property type="match status" value="1"/>
</dbReference>
<evidence type="ECO:0000256" key="2">
    <source>
        <dbReference type="ARBA" id="ARBA00004164"/>
    </source>
</evidence>
<dbReference type="Gene3D" id="1.10.287.2900">
    <property type="match status" value="1"/>
</dbReference>
<keyword evidence="10" id="KW-0676">Redox-active center</keyword>
<protein>
    <recommendedName>
        <fullName evidence="3">Mitochondrial intermembrane space import and assembly protein 40</fullName>
    </recommendedName>
    <alternativeName>
        <fullName evidence="11">Mitochondrial import inner membrane translocase TIM40</fullName>
    </alternativeName>
</protein>
<evidence type="ECO:0000256" key="6">
    <source>
        <dbReference type="ARBA" id="ARBA00023002"/>
    </source>
</evidence>
<dbReference type="STRING" id="2282107.A0A286UL39"/>
<evidence type="ECO:0000256" key="5">
    <source>
        <dbReference type="ARBA" id="ARBA00022927"/>
    </source>
</evidence>
<comment type="subcellular location">
    <subcellularLocation>
        <location evidence="2">Mitochondrion inner membrane</location>
        <topology evidence="2">Single-pass type II membrane protein</topology>
        <orientation evidence="2">Intermembrane side</orientation>
    </subcellularLocation>
</comment>
<organism evidence="14 15">
    <name type="scientific">Pyrrhoderma noxium</name>
    <dbReference type="NCBI Taxonomy" id="2282107"/>
    <lineage>
        <taxon>Eukaryota</taxon>
        <taxon>Fungi</taxon>
        <taxon>Dikarya</taxon>
        <taxon>Basidiomycota</taxon>
        <taxon>Agaricomycotina</taxon>
        <taxon>Agaricomycetes</taxon>
        <taxon>Hymenochaetales</taxon>
        <taxon>Hymenochaetaceae</taxon>
        <taxon>Pyrrhoderma</taxon>
    </lineage>
</organism>
<evidence type="ECO:0000256" key="9">
    <source>
        <dbReference type="ARBA" id="ARBA00023157"/>
    </source>
</evidence>
<evidence type="ECO:0000256" key="4">
    <source>
        <dbReference type="ARBA" id="ARBA00022448"/>
    </source>
</evidence>
<evidence type="ECO:0000259" key="13">
    <source>
        <dbReference type="Pfam" id="PF06747"/>
    </source>
</evidence>
<gene>
    <name evidence="14" type="ORF">PNOK_0291500</name>
</gene>
<dbReference type="PANTHER" id="PTHR21622">
    <property type="entry name" value="COILED-COIL-HELIX-COILED-COIL-HELIX DOMAIN CONTAINING 4"/>
    <property type="match status" value="1"/>
</dbReference>
<dbReference type="PROSITE" id="PS51808">
    <property type="entry name" value="CHCH"/>
    <property type="match status" value="1"/>
</dbReference>
<evidence type="ECO:0000256" key="7">
    <source>
        <dbReference type="ARBA" id="ARBA00023010"/>
    </source>
</evidence>
<proteinExistence type="predicted"/>
<comment type="cofactor">
    <cofactor evidence="1">
        <name>Cu(2+)</name>
        <dbReference type="ChEBI" id="CHEBI:29036"/>
    </cofactor>
</comment>
<feature type="region of interest" description="Disordered" evidence="12">
    <location>
        <begin position="67"/>
        <end position="139"/>
    </location>
</feature>
<feature type="domain" description="CHCH" evidence="13">
    <location>
        <begin position="160"/>
        <end position="195"/>
    </location>
</feature>
<accession>A0A286UL39</accession>
<evidence type="ECO:0000256" key="1">
    <source>
        <dbReference type="ARBA" id="ARBA00001973"/>
    </source>
</evidence>